<dbReference type="Proteomes" id="UP001589906">
    <property type="component" value="Unassembled WGS sequence"/>
</dbReference>
<protein>
    <submittedName>
        <fullName evidence="1">Uncharacterized protein</fullName>
    </submittedName>
</protein>
<gene>
    <name evidence="1" type="ORF">ACFFGE_00820</name>
</gene>
<accession>A0ABV6QYH5</accession>
<keyword evidence="2" id="KW-1185">Reference proteome</keyword>
<dbReference type="RefSeq" id="WP_376833357.1">
    <property type="nucleotide sequence ID" value="NZ_JBHLSW010000002.1"/>
</dbReference>
<comment type="caution">
    <text evidence="1">The sequence shown here is derived from an EMBL/GenBank/DDBJ whole genome shotgun (WGS) entry which is preliminary data.</text>
</comment>
<evidence type="ECO:0000313" key="2">
    <source>
        <dbReference type="Proteomes" id="UP001589906"/>
    </source>
</evidence>
<organism evidence="1 2">
    <name type="scientific">Brevundimonas balnearis</name>
    <dbReference type="NCBI Taxonomy" id="1572858"/>
    <lineage>
        <taxon>Bacteria</taxon>
        <taxon>Pseudomonadati</taxon>
        <taxon>Pseudomonadota</taxon>
        <taxon>Alphaproteobacteria</taxon>
        <taxon>Caulobacterales</taxon>
        <taxon>Caulobacteraceae</taxon>
        <taxon>Brevundimonas</taxon>
    </lineage>
</organism>
<evidence type="ECO:0000313" key="1">
    <source>
        <dbReference type="EMBL" id="MFC0632424.1"/>
    </source>
</evidence>
<dbReference type="EMBL" id="JBHLSW010000002">
    <property type="protein sequence ID" value="MFC0632424.1"/>
    <property type="molecule type" value="Genomic_DNA"/>
</dbReference>
<name>A0ABV6QYH5_9CAUL</name>
<proteinExistence type="predicted"/>
<dbReference type="Gene3D" id="3.40.50.2000">
    <property type="entry name" value="Glycogen Phosphorylase B"/>
    <property type="match status" value="1"/>
</dbReference>
<dbReference type="SUPFAM" id="SSF53756">
    <property type="entry name" value="UDP-Glycosyltransferase/glycogen phosphorylase"/>
    <property type="match status" value="1"/>
</dbReference>
<sequence length="719" mass="77630">MQKNIFFLFNLLQDVAVLRPLVRLSAEVTRSRKLLMVSSAFLKRDKTGAWLREIDDLAESVRGAVREFDTPFEIAARMAEGDGIVFAGSESALNAHRETHAAFRAAPGRYLKVTVQHGFECIGFLHNARHDTAFGRTVASAADVLAGWFPAERCTSLASGEAGKVICTGPTSLLPQAAEAWKVDYDVEGLICENLHSVRFGTGEASRDAFMVAFNGFASALDTQGLKVGLRPHPASKRVFDMAAAPNAVKIADPIYRLPLARFAYAFSPPSSVVIDLIAAGVPTAVWRDPHGDMDVGHYAGLPLVSLPGDMLAFRERALEQRAELLAAQDAFLRRTGILTDPAEIRRRFVSLIRRGLKEEAREEVAVRARSALVVADNITATQTISFSAPFAHGGALDGWSLHLRRHHVADDAARIDRTLDAAAPDVVILSRLTASTAPQWIDQARARGAAVIVHLDDDLLSVPPEIAKTRVVDYCDPKRLAALRDGLDRADLVYASTPALAERLREYGGGAKVVAGTVYRAHDGALTGPKRTATPTFGYMGTGSHAADLDMIAPAIAAVLDRHPEWRFEIMGSLAPPAALDRFGDRVRSHPPTADYDAFLARLSGLGWWAGLAPVRDTPFNTCKADTKWVEYTVSGIPTVASRSKVYADACADGAGLLAGDTAEWSQAVEHLLSDAAEGEALITRARAKLADIYSMDRLAGQVADILHQAIDEAKTRA</sequence>
<reference evidence="1 2" key="1">
    <citation type="submission" date="2024-09" db="EMBL/GenBank/DDBJ databases">
        <authorList>
            <person name="Sun Q."/>
            <person name="Mori K."/>
        </authorList>
    </citation>
    <scope>NUCLEOTIDE SEQUENCE [LARGE SCALE GENOMIC DNA]</scope>
    <source>
        <strain evidence="1 2">NCAIM B.02621</strain>
    </source>
</reference>